<keyword evidence="2" id="KW-0489">Methyltransferase</keyword>
<protein>
    <submittedName>
        <fullName evidence="2">Methyltransferase domain-containing protein</fullName>
    </submittedName>
</protein>
<dbReference type="InterPro" id="IPR041698">
    <property type="entry name" value="Methyltransf_25"/>
</dbReference>
<dbReference type="GO" id="GO:0032259">
    <property type="term" value="P:methylation"/>
    <property type="evidence" value="ECO:0007669"/>
    <property type="project" value="UniProtKB-KW"/>
</dbReference>
<evidence type="ECO:0000313" key="2">
    <source>
        <dbReference type="EMBL" id="HDX32905.1"/>
    </source>
</evidence>
<dbReference type="Pfam" id="PF13649">
    <property type="entry name" value="Methyltransf_25"/>
    <property type="match status" value="1"/>
</dbReference>
<dbReference type="InterPro" id="IPR029063">
    <property type="entry name" value="SAM-dependent_MTases_sf"/>
</dbReference>
<dbReference type="CDD" id="cd02440">
    <property type="entry name" value="AdoMet_MTases"/>
    <property type="match status" value="1"/>
</dbReference>
<dbReference type="EMBL" id="DSMG01000165">
    <property type="protein sequence ID" value="HDX32905.1"/>
    <property type="molecule type" value="Genomic_DNA"/>
</dbReference>
<gene>
    <name evidence="2" type="ORF">ENQ20_15665</name>
</gene>
<dbReference type="SUPFAM" id="SSF53335">
    <property type="entry name" value="S-adenosyl-L-methionine-dependent methyltransferases"/>
    <property type="match status" value="1"/>
</dbReference>
<keyword evidence="2" id="KW-0808">Transferase</keyword>
<feature type="domain" description="Methyltransferase" evidence="1">
    <location>
        <begin position="71"/>
        <end position="167"/>
    </location>
</feature>
<accession>A0A7C1JRP1</accession>
<reference evidence="2" key="1">
    <citation type="journal article" date="2020" name="mSystems">
        <title>Genome- and Community-Level Interaction Insights into Carbon Utilization and Element Cycling Functions of Hydrothermarchaeota in Hydrothermal Sediment.</title>
        <authorList>
            <person name="Zhou Z."/>
            <person name="Liu Y."/>
            <person name="Xu W."/>
            <person name="Pan J."/>
            <person name="Luo Z.H."/>
            <person name="Li M."/>
        </authorList>
    </citation>
    <scope>NUCLEOTIDE SEQUENCE [LARGE SCALE GENOMIC DNA]</scope>
    <source>
        <strain evidence="2">SpSt-289</strain>
    </source>
</reference>
<dbReference type="Gene3D" id="3.40.50.150">
    <property type="entry name" value="Vaccinia Virus protein VP39"/>
    <property type="match status" value="1"/>
</dbReference>
<dbReference type="GO" id="GO:0008168">
    <property type="term" value="F:methyltransferase activity"/>
    <property type="evidence" value="ECO:0007669"/>
    <property type="project" value="UniProtKB-KW"/>
</dbReference>
<comment type="caution">
    <text evidence="2">The sequence shown here is derived from an EMBL/GenBank/DDBJ whole genome shotgun (WGS) entry which is preliminary data.</text>
</comment>
<proteinExistence type="predicted"/>
<dbReference type="AlphaFoldDB" id="A0A7C1JRP1"/>
<name>A0A7C1JRP1_9CHLR</name>
<evidence type="ECO:0000259" key="1">
    <source>
        <dbReference type="Pfam" id="PF13649"/>
    </source>
</evidence>
<sequence length="216" mass="23345">MAGIVDALANMAVTGLGALLGWNITLRAQNHLQPSPFPWQFADLLEHPWRVQALDPGQTLDLYGLAAGMNVLDLGCGSGLFTRTAAHMVGESGYVHAVDLQAAMLARAKRSLEEAGVLDRVALHHCGAYDLPLEDDEMDLAILVSTFGEIPDKLAALNELRRVLKPGARLGVTDELYHPAFTLPGTVRRLAEEAGFRLLAKANLAIGYHQVYINAK</sequence>
<organism evidence="2">
    <name type="scientific">Caldilinea aerophila</name>
    <dbReference type="NCBI Taxonomy" id="133453"/>
    <lineage>
        <taxon>Bacteria</taxon>
        <taxon>Bacillati</taxon>
        <taxon>Chloroflexota</taxon>
        <taxon>Caldilineae</taxon>
        <taxon>Caldilineales</taxon>
        <taxon>Caldilineaceae</taxon>
        <taxon>Caldilinea</taxon>
    </lineage>
</organism>
<dbReference type="PANTHER" id="PTHR43591">
    <property type="entry name" value="METHYLTRANSFERASE"/>
    <property type="match status" value="1"/>
</dbReference>